<dbReference type="Gene3D" id="2.60.40.10">
    <property type="entry name" value="Immunoglobulins"/>
    <property type="match status" value="3"/>
</dbReference>
<dbReference type="Proteomes" id="UP000236370">
    <property type="component" value="Unassembled WGS sequence"/>
</dbReference>
<dbReference type="SUPFAM" id="SSF49265">
    <property type="entry name" value="Fibronectin type III"/>
    <property type="match status" value="3"/>
</dbReference>
<dbReference type="PANTHER" id="PTHR46708">
    <property type="entry name" value="TENASCIN"/>
    <property type="match status" value="1"/>
</dbReference>
<dbReference type="CDD" id="cd00063">
    <property type="entry name" value="FN3"/>
    <property type="match status" value="1"/>
</dbReference>
<feature type="non-terminal residue" evidence="3">
    <location>
        <position position="353"/>
    </location>
</feature>
<gene>
    <name evidence="3" type="ORF">CK820_G0020266</name>
</gene>
<feature type="domain" description="Fibronectin type-III" evidence="2">
    <location>
        <begin position="256"/>
        <end position="345"/>
    </location>
</feature>
<keyword evidence="1" id="KW-0677">Repeat</keyword>
<name>A0A2J8MIT7_PANTR</name>
<dbReference type="InterPro" id="IPR013783">
    <property type="entry name" value="Ig-like_fold"/>
</dbReference>
<dbReference type="InterPro" id="IPR036116">
    <property type="entry name" value="FN3_sf"/>
</dbReference>
<reference evidence="3 4" key="1">
    <citation type="submission" date="2017-12" db="EMBL/GenBank/DDBJ databases">
        <title>High-resolution comparative analysis of great ape genomes.</title>
        <authorList>
            <person name="Pollen A."/>
            <person name="Hastie A."/>
            <person name="Hormozdiari F."/>
            <person name="Dougherty M."/>
            <person name="Liu R."/>
            <person name="Chaisson M."/>
            <person name="Hoppe E."/>
            <person name="Hill C."/>
            <person name="Pang A."/>
            <person name="Hillier L."/>
            <person name="Baker C."/>
            <person name="Armstrong J."/>
            <person name="Shendure J."/>
            <person name="Paten B."/>
            <person name="Wilson R."/>
            <person name="Chao H."/>
            <person name="Schneider V."/>
            <person name="Ventura M."/>
            <person name="Kronenberg Z."/>
            <person name="Murali S."/>
            <person name="Gordon D."/>
            <person name="Cantsilieris S."/>
            <person name="Munson K."/>
            <person name="Nelson B."/>
            <person name="Raja A."/>
            <person name="Underwood J."/>
            <person name="Diekhans M."/>
            <person name="Fiddes I."/>
            <person name="Haussler D."/>
            <person name="Eichler E."/>
        </authorList>
    </citation>
    <scope>NUCLEOTIDE SEQUENCE [LARGE SCALE GENOMIC DNA]</scope>
    <source>
        <strain evidence="3">Yerkes chimp pedigree #C0471</strain>
    </source>
</reference>
<protein>
    <submittedName>
        <fullName evidence="3">PTPRQ isoform 8</fullName>
    </submittedName>
</protein>
<evidence type="ECO:0000259" key="2">
    <source>
        <dbReference type="PROSITE" id="PS50853"/>
    </source>
</evidence>
<dbReference type="FunFam" id="2.60.40.10:FF:002575">
    <property type="entry name" value="Protein tyrosine phosphatase, receptor type Q"/>
    <property type="match status" value="1"/>
</dbReference>
<feature type="domain" description="Fibronectin type-III" evidence="2">
    <location>
        <begin position="1"/>
        <end position="83"/>
    </location>
</feature>
<sequence>MKHSRDPNAVTVSWPSARSLLDGYIISISSESLMREEILPSTQRTFTFNSLSPGTDFLISIMTNKGLKRTHPTVLMVSTYPDPSDLLIWGQEENMICLSWKLSEGRFEKFQISYCMPSRKENLIKVIVYGNKAKVKKLTLGMDYMFQVKTVKGKGYSVSVMKKVPIKPSRICGLILKAVNISSNLMWNTTETNFTHYKIYISNRTFAKDCLIWEVVTEHTVTDVTPGVIYNIMVHRIRGNLAGCGMFTRVVAEPEQPEKLRAFNISTHSFSLHWSLPSGHVERYQVDLVPDSGFVTIRDLGGGEYQVDVSNVVPGTRYDITISSISTTYSSPVTRIVTTNATKPGPPVFLAGE</sequence>
<dbReference type="SMART" id="SM00060">
    <property type="entry name" value="FN3"/>
    <property type="match status" value="3"/>
</dbReference>
<dbReference type="EMBL" id="NBAG03000254">
    <property type="protein sequence ID" value="PNI59433.1"/>
    <property type="molecule type" value="Genomic_DNA"/>
</dbReference>
<evidence type="ECO:0000256" key="1">
    <source>
        <dbReference type="ARBA" id="ARBA00022737"/>
    </source>
</evidence>
<accession>A0A2J8MIT7</accession>
<proteinExistence type="predicted"/>
<evidence type="ECO:0000313" key="4">
    <source>
        <dbReference type="Proteomes" id="UP000236370"/>
    </source>
</evidence>
<dbReference type="InterPro" id="IPR003961">
    <property type="entry name" value="FN3_dom"/>
</dbReference>
<evidence type="ECO:0000313" key="3">
    <source>
        <dbReference type="EMBL" id="PNI59433.1"/>
    </source>
</evidence>
<dbReference type="AlphaFoldDB" id="A0A2J8MIT7"/>
<dbReference type="InterPro" id="IPR050991">
    <property type="entry name" value="ECM_Regulatory_Proteins"/>
</dbReference>
<comment type="caution">
    <text evidence="3">The sequence shown here is derived from an EMBL/GenBank/DDBJ whole genome shotgun (WGS) entry which is preliminary data.</text>
</comment>
<dbReference type="PROSITE" id="PS50853">
    <property type="entry name" value="FN3"/>
    <property type="match status" value="2"/>
</dbReference>
<organism evidence="3 4">
    <name type="scientific">Pan troglodytes</name>
    <name type="common">Chimpanzee</name>
    <dbReference type="NCBI Taxonomy" id="9598"/>
    <lineage>
        <taxon>Eukaryota</taxon>
        <taxon>Metazoa</taxon>
        <taxon>Chordata</taxon>
        <taxon>Craniata</taxon>
        <taxon>Vertebrata</taxon>
        <taxon>Euteleostomi</taxon>
        <taxon>Mammalia</taxon>
        <taxon>Eutheria</taxon>
        <taxon>Euarchontoglires</taxon>
        <taxon>Primates</taxon>
        <taxon>Haplorrhini</taxon>
        <taxon>Catarrhini</taxon>
        <taxon>Hominidae</taxon>
        <taxon>Pan</taxon>
    </lineage>
</organism>
<dbReference type="Pfam" id="PF00041">
    <property type="entry name" value="fn3"/>
    <property type="match status" value="3"/>
</dbReference>
<dbReference type="PANTHER" id="PTHR46708:SF2">
    <property type="entry name" value="FIBRONECTIN TYPE-III DOMAIN-CONTAINING PROTEIN"/>
    <property type="match status" value="1"/>
</dbReference>